<dbReference type="PROSITE" id="PS50994">
    <property type="entry name" value="INTEGRASE"/>
    <property type="match status" value="1"/>
</dbReference>
<dbReference type="SUPFAM" id="SSF53098">
    <property type="entry name" value="Ribonuclease H-like"/>
    <property type="match status" value="2"/>
</dbReference>
<accession>A0A6P6TBW6</accession>
<dbReference type="Pfam" id="PF13456">
    <property type="entry name" value="RVT_3"/>
    <property type="match status" value="1"/>
</dbReference>
<dbReference type="PANTHER" id="PTHR48475">
    <property type="entry name" value="RIBONUCLEASE H"/>
    <property type="match status" value="1"/>
</dbReference>
<gene>
    <name evidence="3" type="primary">LOC113699811</name>
</gene>
<dbReference type="InterPro" id="IPR001584">
    <property type="entry name" value="Integrase_cat-core"/>
</dbReference>
<dbReference type="Gene3D" id="3.30.420.10">
    <property type="entry name" value="Ribonuclease H-like superfamily/Ribonuclease H"/>
    <property type="match status" value="2"/>
</dbReference>
<dbReference type="GO" id="GO:0003676">
    <property type="term" value="F:nucleic acid binding"/>
    <property type="evidence" value="ECO:0007669"/>
    <property type="project" value="InterPro"/>
</dbReference>
<dbReference type="Proteomes" id="UP001652660">
    <property type="component" value="Chromosome 7c"/>
</dbReference>
<dbReference type="Pfam" id="PF00665">
    <property type="entry name" value="rve"/>
    <property type="match status" value="1"/>
</dbReference>
<proteinExistence type="predicted"/>
<sequence>MPTGRLAKWQMILAEFDIVFTSQKAVKGQAIADYLAENPNDDDYQPLHTYFPDEKVLLVGAAEDMSEPYPEWRLFFDGAANSFGAGIGAVLVSPEGKHYPGAAKLQFACTNNMAEYEACIFCLKMALEMEVKELIAFSDSDLLVHQTLKQWITKDSKILPYHCNLLTLARQFQSLEFRHLPRARNVFVDALATLSSMIQYPDELGIKPIRIQLQDKPAHCWVVDKTSGNSPWYNDIKEFIKTGSYPPEASANDKGFLRRMASKFFLNGEKIMRTGYFWLTMERDCIDFVRKCIKCQVHGDVIRAPPTELHSMIAPWPCSMWGTDVIGTIDPPASNGHRFILVAIEYFTKWVEAESFKHVTKKVVANFSRDHIICRFGVPETLITDNAKHLNNDMVDRLCEQFKIRHRNSAIYRPQMNGAVKAANKNLKKIIRKMTERHRDWHEKLPYALMAYRTAIRTSTGATPYSLMYGIEAVLPAEVEIPSLRILMETKLEEADWLKQHYEQLTLIDEK</sequence>
<keyword evidence="2" id="KW-1185">Reference proteome</keyword>
<dbReference type="InterPro" id="IPR002156">
    <property type="entry name" value="RNaseH_domain"/>
</dbReference>
<organism evidence="2 3">
    <name type="scientific">Coffea arabica</name>
    <name type="common">Arabian coffee</name>
    <dbReference type="NCBI Taxonomy" id="13443"/>
    <lineage>
        <taxon>Eukaryota</taxon>
        <taxon>Viridiplantae</taxon>
        <taxon>Streptophyta</taxon>
        <taxon>Embryophyta</taxon>
        <taxon>Tracheophyta</taxon>
        <taxon>Spermatophyta</taxon>
        <taxon>Magnoliopsida</taxon>
        <taxon>eudicotyledons</taxon>
        <taxon>Gunneridae</taxon>
        <taxon>Pentapetalae</taxon>
        <taxon>asterids</taxon>
        <taxon>lamiids</taxon>
        <taxon>Gentianales</taxon>
        <taxon>Rubiaceae</taxon>
        <taxon>Ixoroideae</taxon>
        <taxon>Gardenieae complex</taxon>
        <taxon>Bertiereae - Coffeeae clade</taxon>
        <taxon>Coffeeae</taxon>
        <taxon>Coffea</taxon>
    </lineage>
</organism>
<dbReference type="RefSeq" id="XP_027075959.1">
    <property type="nucleotide sequence ID" value="XM_027220158.1"/>
</dbReference>
<dbReference type="InterPro" id="IPR036397">
    <property type="entry name" value="RNaseH_sf"/>
</dbReference>
<dbReference type="OrthoDB" id="851850at2759"/>
<protein>
    <recommendedName>
        <fullName evidence="1">Integrase catalytic domain-containing protein</fullName>
    </recommendedName>
</protein>
<dbReference type="AlphaFoldDB" id="A0A6P6TBW6"/>
<evidence type="ECO:0000313" key="2">
    <source>
        <dbReference type="Proteomes" id="UP001652660"/>
    </source>
</evidence>
<dbReference type="PANTHER" id="PTHR48475:SF1">
    <property type="entry name" value="RNASE H TYPE-1 DOMAIN-CONTAINING PROTEIN"/>
    <property type="match status" value="1"/>
</dbReference>
<dbReference type="InterPro" id="IPR012337">
    <property type="entry name" value="RNaseH-like_sf"/>
</dbReference>
<feature type="domain" description="Integrase catalytic" evidence="1">
    <location>
        <begin position="313"/>
        <end position="472"/>
    </location>
</feature>
<dbReference type="GO" id="GO:0004523">
    <property type="term" value="F:RNA-DNA hybrid ribonuclease activity"/>
    <property type="evidence" value="ECO:0007669"/>
    <property type="project" value="InterPro"/>
</dbReference>
<name>A0A6P6TBW6_COFAR</name>
<evidence type="ECO:0000259" key="1">
    <source>
        <dbReference type="PROSITE" id="PS50994"/>
    </source>
</evidence>
<dbReference type="GeneID" id="113699811"/>
<evidence type="ECO:0000313" key="3">
    <source>
        <dbReference type="RefSeq" id="XP_027075959.1"/>
    </source>
</evidence>
<dbReference type="GO" id="GO:0015074">
    <property type="term" value="P:DNA integration"/>
    <property type="evidence" value="ECO:0007669"/>
    <property type="project" value="InterPro"/>
</dbReference>
<reference evidence="2" key="1">
    <citation type="journal article" date="2025" name="Foods">
        <title>Unveiling the Microbial Signatures of Arabica Coffee Cherries: Insights into Ripeness Specific Diversity, Functional Traits, and Implications for Quality and Safety.</title>
        <authorList>
            <consortium name="RefSeq"/>
            <person name="Tenea G.N."/>
            <person name="Cifuentes V."/>
            <person name="Reyes P."/>
            <person name="Cevallos-Vallejos M."/>
        </authorList>
    </citation>
    <scope>NUCLEOTIDE SEQUENCE [LARGE SCALE GENOMIC DNA]</scope>
</reference>
<reference evidence="3" key="2">
    <citation type="submission" date="2025-08" db="UniProtKB">
        <authorList>
            <consortium name="RefSeq"/>
        </authorList>
    </citation>
    <scope>IDENTIFICATION</scope>
    <source>
        <tissue evidence="3">Leaves</tissue>
    </source>
</reference>
<dbReference type="CDD" id="cd09279">
    <property type="entry name" value="RNase_HI_like"/>
    <property type="match status" value="1"/>
</dbReference>